<dbReference type="EC" id="4.2.1.2" evidence="3"/>
<feature type="site" description="Important for catalytic activity" evidence="3">
    <location>
        <position position="333"/>
    </location>
</feature>
<accession>A0ABM7YLA1</accession>
<feature type="domain" description="Fumarase C C-terminal" evidence="5">
    <location>
        <begin position="411"/>
        <end position="462"/>
    </location>
</feature>
<reference evidence="6" key="1">
    <citation type="submission" date="2022-04" db="EMBL/GenBank/DDBJ databases">
        <title>Whole genome sequence of Sphaerotilus sp. FB-5.</title>
        <authorList>
            <person name="Takeda M."/>
            <person name="Narihara S."/>
            <person name="Akimoto M."/>
            <person name="Akimoto R."/>
            <person name="Nishiyashiki S."/>
            <person name="Murakami T."/>
        </authorList>
    </citation>
    <scope>NUCLEOTIDE SEQUENCE</scope>
    <source>
        <strain evidence="6">FB-5</strain>
    </source>
</reference>
<gene>
    <name evidence="3 6" type="primary">fumC</name>
    <name evidence="6" type="ORF">CATMQ487_21120</name>
</gene>
<dbReference type="InterPro" id="IPR022761">
    <property type="entry name" value="Fumarate_lyase_N"/>
</dbReference>
<feature type="domain" description="Fumarate lyase N-terminal" evidence="4">
    <location>
        <begin position="11"/>
        <end position="344"/>
    </location>
</feature>
<feature type="active site" description="Proton donor/acceptor" evidence="3">
    <location>
        <position position="190"/>
    </location>
</feature>
<dbReference type="InterPro" id="IPR005677">
    <property type="entry name" value="Fum_hydII"/>
</dbReference>
<dbReference type="Pfam" id="PF00206">
    <property type="entry name" value="Lyase_1"/>
    <property type="match status" value="1"/>
</dbReference>
<protein>
    <recommendedName>
        <fullName evidence="3">Fumarate hydratase class II</fullName>
        <shortName evidence="3">Fumarase C</shortName>
        <ecNumber evidence="3">4.2.1.2</ecNumber>
    </recommendedName>
    <alternativeName>
        <fullName evidence="3">Aerobic fumarase</fullName>
    </alternativeName>
    <alternativeName>
        <fullName evidence="3">Iron-independent fumarase</fullName>
    </alternativeName>
</protein>
<keyword evidence="3" id="KW-0816">Tricarboxylic acid cycle</keyword>
<keyword evidence="3" id="KW-0963">Cytoplasm</keyword>
<evidence type="ECO:0000313" key="6">
    <source>
        <dbReference type="EMBL" id="BDI05142.1"/>
    </source>
</evidence>
<dbReference type="PANTHER" id="PTHR11444">
    <property type="entry name" value="ASPARTATEAMMONIA/ARGININOSUCCINATE/ADENYLOSUCCINATE LYASE"/>
    <property type="match status" value="1"/>
</dbReference>
<keyword evidence="2 3" id="KW-0456">Lyase</keyword>
<sequence>MNTRTERDSLGPVEVPAEALWGAQTERSRRLFTIGGAGQQRMPLALIHAMARIKGAAAQVNAGLGRLDAPRASAIAEAAARVAAGEFDDAFVLSIWQTGSGTQSHMNVNEVIARLASQALADQDSTQPLTVHPNDHVNLGQSSNDVFPSAMHIAALQGVRGLEAALAGLRHALQEKAVAWADLIKVGRTHLQDATPVTLGQEFGGYDAQLGLAAAALAHTLPAVQALAIGGTAVGTGLNTHRAFGPRVAALLAQQLGEPFTVAGNPFAALAGHEPLVGLHGALKTLAVALIKIASDIRLMGSGPRAGLGELHLPENEPGSSIMPGKVNPTQVEALLMVGYQVLGHDVAIGFAASQGQFELNTCKPLIAANLLDSLRLLTDAMDSFTRHCVVGLEPVRAQLGAQLDRSLMPVTALTPHIGYQRAAAIAHHAHRQGLGLRDAAVAVGGLSAAEFDAWVDLRRMLGPEG</sequence>
<dbReference type="Gene3D" id="1.10.275.10">
    <property type="entry name" value="Fumarase/aspartase (N-terminal domain)"/>
    <property type="match status" value="1"/>
</dbReference>
<feature type="binding site" evidence="3">
    <location>
        <begin position="326"/>
        <end position="328"/>
    </location>
    <ligand>
        <name>substrate</name>
    </ligand>
</feature>
<evidence type="ECO:0000259" key="4">
    <source>
        <dbReference type="Pfam" id="PF00206"/>
    </source>
</evidence>
<comment type="catalytic activity">
    <reaction evidence="3">
        <text>(S)-malate = fumarate + H2O</text>
        <dbReference type="Rhea" id="RHEA:12460"/>
        <dbReference type="ChEBI" id="CHEBI:15377"/>
        <dbReference type="ChEBI" id="CHEBI:15589"/>
        <dbReference type="ChEBI" id="CHEBI:29806"/>
        <dbReference type="EC" id="4.2.1.2"/>
    </reaction>
</comment>
<evidence type="ECO:0000256" key="3">
    <source>
        <dbReference type="HAMAP-Rule" id="MF_00743"/>
    </source>
</evidence>
<organism evidence="6 7">
    <name type="scientific">Sphaerotilus microaerophilus</name>
    <dbReference type="NCBI Taxonomy" id="2914710"/>
    <lineage>
        <taxon>Bacteria</taxon>
        <taxon>Pseudomonadati</taxon>
        <taxon>Pseudomonadota</taxon>
        <taxon>Betaproteobacteria</taxon>
        <taxon>Burkholderiales</taxon>
        <taxon>Sphaerotilaceae</taxon>
        <taxon>Sphaerotilus</taxon>
    </lineage>
</organism>
<comment type="miscellaneous">
    <text evidence="3">There are 2 substrate-binding sites: the catalytic A site, and the non-catalytic B site that may play a role in the transfer of substrate or product between the active site and the solvent. Alternatively, the B site may bind allosteric effectors.</text>
</comment>
<feature type="binding site" evidence="3">
    <location>
        <position position="321"/>
    </location>
    <ligand>
        <name>substrate</name>
    </ligand>
</feature>
<dbReference type="Gene3D" id="1.20.200.10">
    <property type="entry name" value="Fumarase/aspartase (Central domain)"/>
    <property type="match status" value="1"/>
</dbReference>
<evidence type="ECO:0000256" key="2">
    <source>
        <dbReference type="ARBA" id="ARBA00023239"/>
    </source>
</evidence>
<name>A0ABM7YLA1_9BURK</name>
<feature type="binding site" evidence="3">
    <location>
        <begin position="142"/>
        <end position="144"/>
    </location>
    <ligand>
        <name>substrate</name>
    </ligand>
</feature>
<dbReference type="SUPFAM" id="SSF48557">
    <property type="entry name" value="L-aspartase-like"/>
    <property type="match status" value="1"/>
</dbReference>
<dbReference type="Proteomes" id="UP001057498">
    <property type="component" value="Chromosome"/>
</dbReference>
<comment type="pathway">
    <text evidence="3">Carbohydrate metabolism; tricarboxylic acid cycle; (S)-malate from fumarate: step 1/1.</text>
</comment>
<feature type="active site" evidence="3">
    <location>
        <position position="320"/>
    </location>
</feature>
<feature type="binding site" evidence="3">
    <location>
        <position position="189"/>
    </location>
    <ligand>
        <name>substrate</name>
    </ligand>
</feature>
<dbReference type="HAMAP" id="MF_00743">
    <property type="entry name" value="FumaraseC"/>
    <property type="match status" value="1"/>
</dbReference>
<feature type="binding site" evidence="3">
    <location>
        <begin position="100"/>
        <end position="102"/>
    </location>
    <ligand>
        <name>substrate</name>
    </ligand>
</feature>
<dbReference type="InterPro" id="IPR008948">
    <property type="entry name" value="L-Aspartase-like"/>
</dbReference>
<dbReference type="PRINTS" id="PR00145">
    <property type="entry name" value="ARGSUCLYASE"/>
</dbReference>
<feature type="binding site" description="in site B" evidence="3">
    <location>
        <begin position="132"/>
        <end position="135"/>
    </location>
    <ligand>
        <name>substrate</name>
    </ligand>
</feature>
<comment type="subunit">
    <text evidence="3">Homotetramer.</text>
</comment>
<evidence type="ECO:0000256" key="1">
    <source>
        <dbReference type="ARBA" id="ARBA00009084"/>
    </source>
</evidence>
<dbReference type="RefSeq" id="WP_251973203.1">
    <property type="nucleotide sequence ID" value="NZ_AP025730.1"/>
</dbReference>
<comment type="similarity">
    <text evidence="1 3">Belongs to the class-II fumarase/aspartase family. Fumarase subfamily.</text>
</comment>
<dbReference type="PROSITE" id="PS00163">
    <property type="entry name" value="FUMARATE_LYASES"/>
    <property type="match status" value="1"/>
</dbReference>
<evidence type="ECO:0000313" key="7">
    <source>
        <dbReference type="Proteomes" id="UP001057498"/>
    </source>
</evidence>
<evidence type="ECO:0000259" key="5">
    <source>
        <dbReference type="Pfam" id="PF10415"/>
    </source>
</evidence>
<keyword evidence="7" id="KW-1185">Reference proteome</keyword>
<dbReference type="InterPro" id="IPR018951">
    <property type="entry name" value="Fumarase_C_C"/>
</dbReference>
<dbReference type="InterPro" id="IPR024083">
    <property type="entry name" value="Fumarase/histidase_N"/>
</dbReference>
<dbReference type="Pfam" id="PF10415">
    <property type="entry name" value="FumaraseC_C"/>
    <property type="match status" value="1"/>
</dbReference>
<dbReference type="PRINTS" id="PR00149">
    <property type="entry name" value="FUMRATELYASE"/>
</dbReference>
<dbReference type="InterPro" id="IPR020557">
    <property type="entry name" value="Fumarate_lyase_CS"/>
</dbReference>
<comment type="subcellular location">
    <subcellularLocation>
        <location evidence="3">Cytoplasm</location>
    </subcellularLocation>
</comment>
<dbReference type="PANTHER" id="PTHR11444:SF1">
    <property type="entry name" value="FUMARATE HYDRATASE, MITOCHONDRIAL"/>
    <property type="match status" value="1"/>
</dbReference>
<proteinExistence type="inferred from homology"/>
<dbReference type="InterPro" id="IPR000362">
    <property type="entry name" value="Fumarate_lyase_fam"/>
</dbReference>
<dbReference type="EMBL" id="AP025730">
    <property type="protein sequence ID" value="BDI05142.1"/>
    <property type="molecule type" value="Genomic_DNA"/>
</dbReference>
<dbReference type="Gene3D" id="1.10.40.30">
    <property type="entry name" value="Fumarase/aspartase (C-terminal domain)"/>
    <property type="match status" value="1"/>
</dbReference>
<comment type="function">
    <text evidence="3">Involved in the TCA cycle. Catalyzes the stereospecific interconversion of fumarate to L-malate.</text>
</comment>